<keyword evidence="3" id="KW-0150">Chloroplast</keyword>
<reference evidence="19 20" key="1">
    <citation type="submission" date="2016-10" db="EMBL/GenBank/DDBJ databases">
        <authorList>
            <person name="Cai Z."/>
        </authorList>
    </citation>
    <scope>NUCLEOTIDE SEQUENCE [LARGE SCALE GENOMIC DNA]</scope>
</reference>
<evidence type="ECO:0000256" key="13">
    <source>
        <dbReference type="ARBA" id="ARBA00023136"/>
    </source>
</evidence>
<name>A0A383WB67_TETOB</name>
<dbReference type="GO" id="GO:0009507">
    <property type="term" value="C:chloroplast"/>
    <property type="evidence" value="ECO:0007669"/>
    <property type="project" value="UniProtKB-SubCell"/>
</dbReference>
<dbReference type="AlphaFoldDB" id="A0A383WB67"/>
<evidence type="ECO:0000256" key="1">
    <source>
        <dbReference type="ARBA" id="ARBA00004508"/>
    </source>
</evidence>
<evidence type="ECO:0000256" key="9">
    <source>
        <dbReference type="ARBA" id="ARBA00022777"/>
    </source>
</evidence>
<evidence type="ECO:0000256" key="4">
    <source>
        <dbReference type="ARBA" id="ARBA00022640"/>
    </source>
</evidence>
<dbReference type="InterPro" id="IPR002893">
    <property type="entry name" value="Znf_MYND"/>
</dbReference>
<evidence type="ECO:0000256" key="6">
    <source>
        <dbReference type="ARBA" id="ARBA00022692"/>
    </source>
</evidence>
<dbReference type="InterPro" id="IPR039606">
    <property type="entry name" value="Phytol/farnesol_kinase"/>
</dbReference>
<keyword evidence="6" id="KW-0812">Transmembrane</keyword>
<evidence type="ECO:0000256" key="8">
    <source>
        <dbReference type="ARBA" id="ARBA00022771"/>
    </source>
</evidence>
<dbReference type="Pfam" id="PF01753">
    <property type="entry name" value="zf-MYND"/>
    <property type="match status" value="1"/>
</dbReference>
<keyword evidence="4" id="KW-0934">Plastid</keyword>
<evidence type="ECO:0000313" key="20">
    <source>
        <dbReference type="Proteomes" id="UP000256970"/>
    </source>
</evidence>
<evidence type="ECO:0000256" key="12">
    <source>
        <dbReference type="ARBA" id="ARBA00022989"/>
    </source>
</evidence>
<evidence type="ECO:0000256" key="2">
    <source>
        <dbReference type="ARBA" id="ARBA00010794"/>
    </source>
</evidence>
<keyword evidence="8 17" id="KW-0863">Zinc-finger</keyword>
<dbReference type="GO" id="GO:0010276">
    <property type="term" value="F:phytol kinase activity"/>
    <property type="evidence" value="ECO:0007669"/>
    <property type="project" value="UniProtKB-EC"/>
</dbReference>
<protein>
    <recommendedName>
        <fullName evidence="15">phytol kinase</fullName>
        <ecNumber evidence="15">2.7.1.182</ecNumber>
    </recommendedName>
</protein>
<accession>A0A383WB67</accession>
<evidence type="ECO:0000256" key="5">
    <source>
        <dbReference type="ARBA" id="ARBA00022679"/>
    </source>
</evidence>
<dbReference type="Proteomes" id="UP000256970">
    <property type="component" value="Unassembled WGS sequence"/>
</dbReference>
<feature type="domain" description="MYND-type" evidence="18">
    <location>
        <begin position="256"/>
        <end position="300"/>
    </location>
</feature>
<evidence type="ECO:0000256" key="7">
    <source>
        <dbReference type="ARBA" id="ARBA00022723"/>
    </source>
</evidence>
<keyword evidence="11" id="KW-0809">Transit peptide</keyword>
<evidence type="ECO:0000256" key="16">
    <source>
        <dbReference type="ARBA" id="ARBA00048889"/>
    </source>
</evidence>
<dbReference type="EC" id="2.7.1.182" evidence="15"/>
<gene>
    <name evidence="19" type="ORF">BQ4739_LOCUS15176</name>
</gene>
<keyword evidence="13" id="KW-0472">Membrane</keyword>
<organism evidence="19 20">
    <name type="scientific">Tetradesmus obliquus</name>
    <name type="common">Green alga</name>
    <name type="synonym">Acutodesmus obliquus</name>
    <dbReference type="NCBI Taxonomy" id="3088"/>
    <lineage>
        <taxon>Eukaryota</taxon>
        <taxon>Viridiplantae</taxon>
        <taxon>Chlorophyta</taxon>
        <taxon>core chlorophytes</taxon>
        <taxon>Chlorophyceae</taxon>
        <taxon>CS clade</taxon>
        <taxon>Sphaeropleales</taxon>
        <taxon>Scenedesmaceae</taxon>
        <taxon>Tetradesmus</taxon>
    </lineage>
</organism>
<dbReference type="Gene3D" id="6.10.140.2220">
    <property type="match status" value="1"/>
</dbReference>
<comment type="subcellular location">
    <subcellularLocation>
        <location evidence="1">Plastid</location>
        <location evidence="1">Chloroplast membrane</location>
        <topology evidence="1">Multi-pass membrane protein</topology>
    </subcellularLocation>
</comment>
<keyword evidence="12" id="KW-1133">Transmembrane helix</keyword>
<keyword evidence="20" id="KW-1185">Reference proteome</keyword>
<dbReference type="EMBL" id="FNXT01001221">
    <property type="protein sequence ID" value="SZX74858.1"/>
    <property type="molecule type" value="Genomic_DNA"/>
</dbReference>
<evidence type="ECO:0000256" key="11">
    <source>
        <dbReference type="ARBA" id="ARBA00022946"/>
    </source>
</evidence>
<dbReference type="SUPFAM" id="SSF144232">
    <property type="entry name" value="HIT/MYND zinc finger-like"/>
    <property type="match status" value="1"/>
</dbReference>
<keyword evidence="5" id="KW-0808">Transferase</keyword>
<dbReference type="GO" id="GO:0008270">
    <property type="term" value="F:zinc ion binding"/>
    <property type="evidence" value="ECO:0007669"/>
    <property type="project" value="UniProtKB-KW"/>
</dbReference>
<evidence type="ECO:0000313" key="19">
    <source>
        <dbReference type="EMBL" id="SZX74858.1"/>
    </source>
</evidence>
<sequence>MPDPARSRAAAAAAEAATAAVKLAKAGAPPAQIAAAAIELHGLLTTCGKCAAHVFQSPAMQENFGLEVATTVNTTRAAAKAVFSKLREADPAADAAPWVALVARCMQLSGAALAATVLTPDSAELQENNQRPPVMQDLSHILQTELDDVEWLVQHMQAVSSSGSSSASSSSSSGVTGATAKELQQLQEQQEELELGLWKAVKALQTWSNTPVVTAADLLQEARREVKPAVAQQLEAFGAAVAAQVPMKLCCNRPGCSNLEQLSESALVGGKGNICSGCKLARYCGKDCQVQHWKQHKTACKRMQAAQTR</sequence>
<evidence type="ECO:0000256" key="17">
    <source>
        <dbReference type="PROSITE-ProRule" id="PRU00134"/>
    </source>
</evidence>
<dbReference type="PANTHER" id="PTHR32523:SF8">
    <property type="entry name" value="DOLICHOL KINASE"/>
    <property type="match status" value="1"/>
</dbReference>
<evidence type="ECO:0000256" key="3">
    <source>
        <dbReference type="ARBA" id="ARBA00022528"/>
    </source>
</evidence>
<comment type="catalytic activity">
    <reaction evidence="16">
        <text>phytol + CTP = phytyl phosphate + CDP + H(+)</text>
        <dbReference type="Rhea" id="RHEA:38055"/>
        <dbReference type="ChEBI" id="CHEBI:15378"/>
        <dbReference type="ChEBI" id="CHEBI:17327"/>
        <dbReference type="ChEBI" id="CHEBI:37563"/>
        <dbReference type="ChEBI" id="CHEBI:58069"/>
        <dbReference type="ChEBI" id="CHEBI:75483"/>
        <dbReference type="EC" id="2.7.1.182"/>
    </reaction>
</comment>
<dbReference type="GO" id="GO:0016020">
    <property type="term" value="C:membrane"/>
    <property type="evidence" value="ECO:0007669"/>
    <property type="project" value="UniProtKB-SubCell"/>
</dbReference>
<comment type="pathway">
    <text evidence="14">Cofactor biosynthesis; tocopherol biosynthesis.</text>
</comment>
<evidence type="ECO:0000256" key="10">
    <source>
        <dbReference type="ARBA" id="ARBA00022833"/>
    </source>
</evidence>
<dbReference type="PROSITE" id="PS50865">
    <property type="entry name" value="ZF_MYND_2"/>
    <property type="match status" value="1"/>
</dbReference>
<evidence type="ECO:0000259" key="18">
    <source>
        <dbReference type="PROSITE" id="PS50865"/>
    </source>
</evidence>
<keyword evidence="9" id="KW-0418">Kinase</keyword>
<keyword evidence="10" id="KW-0862">Zinc</keyword>
<evidence type="ECO:0000256" key="14">
    <source>
        <dbReference type="ARBA" id="ARBA00024015"/>
    </source>
</evidence>
<proteinExistence type="inferred from homology"/>
<comment type="similarity">
    <text evidence="2">Belongs to the polyprenol kinase family.</text>
</comment>
<dbReference type="PANTHER" id="PTHR32523">
    <property type="entry name" value="PHYTOL KINASE 1, CHLOROPLASTIC"/>
    <property type="match status" value="1"/>
</dbReference>
<evidence type="ECO:0000256" key="15">
    <source>
        <dbReference type="ARBA" id="ARBA00039024"/>
    </source>
</evidence>
<keyword evidence="7" id="KW-0479">Metal-binding</keyword>